<evidence type="ECO:0000313" key="2">
    <source>
        <dbReference type="Proteomes" id="UP000298616"/>
    </source>
</evidence>
<reference evidence="1 2" key="1">
    <citation type="submission" date="2018-04" db="EMBL/GenBank/DDBJ databases">
        <title>Complete genome uncultured novel isolate.</title>
        <authorList>
            <person name="Merlino G."/>
        </authorList>
    </citation>
    <scope>NUCLEOTIDE SEQUENCE [LARGE SCALE GENOMIC DNA]</scope>
    <source>
        <strain evidence="2">R1DC9</strain>
    </source>
</reference>
<proteinExistence type="predicted"/>
<keyword evidence="2" id="KW-1185">Reference proteome</keyword>
<dbReference type="KEGG" id="fpf:DCC35_02875"/>
<dbReference type="OrthoDB" id="9814627at2"/>
<dbReference type="RefSeq" id="WP_137089369.1">
    <property type="nucleotide sequence ID" value="NZ_CP028923.1"/>
</dbReference>
<evidence type="ECO:0000313" key="1">
    <source>
        <dbReference type="EMBL" id="QCK13774.1"/>
    </source>
</evidence>
<sequence>MKLARRYLSTVSRFLLLVFILEGGSTLALQAQTSGPSQPEFTSFTPYSHSQMVDLYTGNFSYNLPLLEVPGPGSSGYPVSLSYSSDIAAGEEASWVGLGWTLNTGAINRSVNGLPDDYYIDNTGDNGSHGVVYHTKQPNNNTTNATLGTALEVASLKKLPGINLSAEASVGMRYNNYRGFGLTSRLGASLMSGFINLGIESDHNGQKKFNHSINPSAIAGAFQSRSKWLTKKMAKMAASRIFPMGGMPYMPSRTTMANLNKKRPFQSGGISNIDFGGLKYFNGTHPTTVTEYDAISTTVSLGLDVIPWLGPIGTNAYVSGTHTVQLFKDKTISKAYGFLYSSAADKDSEMDYSKGQIPSYHRNDEFISAPLNGADQFMVSAEGLSGVFKAIHPTIGHFKPREVENTTTALSVGLEVNGGAQSAGIGFKGVGGSHASIKYNGWVTNGAKNFSDQESVYFRFNNDPASIITNSSFNNSAESARISGNSANVNHINQPEYVKGDRSVYIEYNLNSDFTNTNRKAFRPSYDPSLTAGKVTRSSDKGIGSIAMHNVNGLKYVFGIPVEVRNEKFINYGTSYPRFIDDDFKVYSEDGKTKQGFERNGAYASTFLLTEITGPDFVDLELDGPTPDDLGSYTKFSYNKDYGDGVFNSDGSEKGWYKWRTPYDGLKYEKNSLSDPRDDQGIVRYGEKEVYYLNKIETKTHVAIFYTKERDNEGFGALTDEDNLAMVPARSSFDNPQKLRKLEKIELYLRNSENFVDPTISNPVLKPSAADPIKTIKFTYAEDIVGEPELMIGVPNAKSGRGRLTLKEVTFIYNGIESARLNSYKFDYQYPRINYPAPFGALSNYAQVSDGVFLDENPTYKESYVNNWGMYDPGSYIQKLYHYDWDNQFAHVPGNYPDDLNHLQYDPAAWTLKKITMPSGGEIHVQYEEDEYMYVQDKRALTMTPLLGSEGNSNFQIDLSGHNYTSEQLTRLEEILINEYVNPGKPMYFKFLYQLINSNNSSPSPDNCNSEYIEGYFKLHNVSLDGSILSINLTDSKKLPYEVCEEFVKTQRIGMINGEGDCNSSGNSLDGGDAEGIVKNLTNYLGKRFGVRDICKKLSYINSYVRLPNIKPKKGGGIRVKRLITYDNSANRETVLGTEYIYQKKNTLTGKYESSGVATNDPNGKENPLIQLVPRDENSWRQDLFYGSDLKTMETPWVPDAMPAPSVGYSSVITKNLYDSQYNSGFVVTNFYSPNDPEFSMKMEKSELEIGEKYTSLRTNLLSISFESVLQLAQGFVVSDYSNFYGRIKDVTTYEGAISSSTLDEISERRVISSVKNEYFNPEDKIPVASSEGEGLINEQNILMAQGYDVEYTYASQQVIEGMVGAEYDADGYVFFIGILGPIPLVTLISALTTTGGEFSTHATTKVISYPAVLKRLSALKMVFHISMKTLLLIVILANQY</sequence>
<protein>
    <submittedName>
        <fullName evidence="1">Uncharacterized protein</fullName>
    </submittedName>
</protein>
<gene>
    <name evidence="1" type="ORF">DCC35_02875</name>
</gene>
<organism evidence="1 2">
    <name type="scientific">Mangrovivirga cuniculi</name>
    <dbReference type="NCBI Taxonomy" id="2715131"/>
    <lineage>
        <taxon>Bacteria</taxon>
        <taxon>Pseudomonadati</taxon>
        <taxon>Bacteroidota</taxon>
        <taxon>Cytophagia</taxon>
        <taxon>Cytophagales</taxon>
        <taxon>Mangrovivirgaceae</taxon>
        <taxon>Mangrovivirga</taxon>
    </lineage>
</organism>
<dbReference type="Proteomes" id="UP000298616">
    <property type="component" value="Chromosome"/>
</dbReference>
<name>A0A4D7JYM4_9BACT</name>
<accession>A0A4D7JYM4</accession>
<dbReference type="EMBL" id="CP028923">
    <property type="protein sequence ID" value="QCK13774.1"/>
    <property type="molecule type" value="Genomic_DNA"/>
</dbReference>